<proteinExistence type="predicted"/>
<dbReference type="Proteomes" id="UP001384579">
    <property type="component" value="Unassembled WGS sequence"/>
</dbReference>
<dbReference type="EMBL" id="JBBLXS010000950">
    <property type="protein sequence ID" value="MEK0189108.1"/>
    <property type="molecule type" value="Genomic_DNA"/>
</dbReference>
<gene>
    <name evidence="1" type="ORF">WMG39_30310</name>
</gene>
<keyword evidence="2" id="KW-1185">Reference proteome</keyword>
<reference evidence="1 2" key="1">
    <citation type="journal article" date="2020" name="Harmful Algae">
        <title>Molecular and morphological characterization of a novel dihydroanatoxin-a producing Microcoleus species (cyanobacteria) from the Russian River, California, USA.</title>
        <authorList>
            <person name="Conklin K.Y."/>
            <person name="Stancheva R."/>
            <person name="Otten T.G."/>
            <person name="Fadness R."/>
            <person name="Boyer G.L."/>
            <person name="Read B."/>
            <person name="Zhang X."/>
            <person name="Sheath R.G."/>
        </authorList>
    </citation>
    <scope>NUCLEOTIDE SEQUENCE [LARGE SCALE GENOMIC DNA]</scope>
    <source>
        <strain evidence="1 2">PTRS2</strain>
    </source>
</reference>
<name>A0ABU8YXT4_9CYAN</name>
<evidence type="ECO:0008006" key="3">
    <source>
        <dbReference type="Google" id="ProtNLM"/>
    </source>
</evidence>
<dbReference type="RefSeq" id="WP_340526385.1">
    <property type="nucleotide sequence ID" value="NZ_JBBLXS010000950.1"/>
</dbReference>
<evidence type="ECO:0000313" key="1">
    <source>
        <dbReference type="EMBL" id="MEK0189108.1"/>
    </source>
</evidence>
<evidence type="ECO:0000313" key="2">
    <source>
        <dbReference type="Proteomes" id="UP001384579"/>
    </source>
</evidence>
<feature type="non-terminal residue" evidence="1">
    <location>
        <position position="1"/>
    </location>
</feature>
<protein>
    <recommendedName>
        <fullName evidence="3">Transposase</fullName>
    </recommendedName>
</protein>
<organism evidence="1 2">
    <name type="scientific">Microcoleus anatoxicus PTRS2</name>
    <dbReference type="NCBI Taxonomy" id="2705321"/>
    <lineage>
        <taxon>Bacteria</taxon>
        <taxon>Bacillati</taxon>
        <taxon>Cyanobacteriota</taxon>
        <taxon>Cyanophyceae</taxon>
        <taxon>Oscillatoriophycideae</taxon>
        <taxon>Oscillatoriales</taxon>
        <taxon>Microcoleaceae</taxon>
        <taxon>Microcoleus</taxon>
        <taxon>Microcoleus anatoxicus</taxon>
    </lineage>
</organism>
<accession>A0ABU8YXT4</accession>
<sequence>RAHWVMQRFCTILPVYLAHFSRSHDHITRLCNLSALIQQALDKACLLTLNGSTHSNPSDSNTRTTSLKPEILRYTKLNTTAIITGSVSSRTRSFLSPGVKLNGLKLSGVNQYQS</sequence>
<comment type="caution">
    <text evidence="1">The sequence shown here is derived from an EMBL/GenBank/DDBJ whole genome shotgun (WGS) entry which is preliminary data.</text>
</comment>